<proteinExistence type="predicted"/>
<evidence type="ECO:0000313" key="2">
    <source>
        <dbReference type="Proteomes" id="UP000465622"/>
    </source>
</evidence>
<dbReference type="Proteomes" id="UP000465622">
    <property type="component" value="Chromosome"/>
</dbReference>
<reference evidence="1 2" key="1">
    <citation type="journal article" date="2019" name="Emerg. Microbes Infect.">
        <title>Comprehensive subspecies identification of 175 nontuberculous mycobacteria species based on 7547 genomic profiles.</title>
        <authorList>
            <person name="Matsumoto Y."/>
            <person name="Kinjo T."/>
            <person name="Motooka D."/>
            <person name="Nabeya D."/>
            <person name="Jung N."/>
            <person name="Uechi K."/>
            <person name="Horii T."/>
            <person name="Iida T."/>
            <person name="Fujita J."/>
            <person name="Nakamura S."/>
        </authorList>
    </citation>
    <scope>NUCLEOTIDE SEQUENCE [LARGE SCALE GENOMIC DNA]</scope>
    <source>
        <strain evidence="1 2">JCM 12375</strain>
    </source>
</reference>
<evidence type="ECO:0008006" key="3">
    <source>
        <dbReference type="Google" id="ProtNLM"/>
    </source>
</evidence>
<protein>
    <recommendedName>
        <fullName evidence="3">HNH endonuclease</fullName>
    </recommendedName>
</protein>
<sequence length="126" mass="14288">MPACETCNTYKGGKLLTELANERPDLVLHALLTNPLVRLEWLRLTMPVDLRERFDRALGYSVGTPLIGPLRESAYRRPRPPRRPRARALSAVRATYDALGESRQLDLLRQPPPLLRPRVRRAALAA</sequence>
<evidence type="ECO:0000313" key="1">
    <source>
        <dbReference type="EMBL" id="BBX33621.1"/>
    </source>
</evidence>
<gene>
    <name evidence="1" type="ORF">MMAGJ_29030</name>
</gene>
<name>A0ABM7HSS8_MYCME</name>
<keyword evidence="2" id="KW-1185">Reference proteome</keyword>
<organism evidence="1 2">
    <name type="scientific">Mycolicibacterium mageritense</name>
    <name type="common">Mycobacterium mageritense</name>
    <dbReference type="NCBI Taxonomy" id="53462"/>
    <lineage>
        <taxon>Bacteria</taxon>
        <taxon>Bacillati</taxon>
        <taxon>Actinomycetota</taxon>
        <taxon>Actinomycetes</taxon>
        <taxon>Mycobacteriales</taxon>
        <taxon>Mycobacteriaceae</taxon>
        <taxon>Mycolicibacterium</taxon>
    </lineage>
</organism>
<accession>A0ABM7HSS8</accession>
<dbReference type="EMBL" id="AP022567">
    <property type="protein sequence ID" value="BBX33621.1"/>
    <property type="molecule type" value="Genomic_DNA"/>
</dbReference>